<gene>
    <name evidence="1" type="ORF">EZS28_022101</name>
</gene>
<organism evidence="1 2">
    <name type="scientific">Streblomastix strix</name>
    <dbReference type="NCBI Taxonomy" id="222440"/>
    <lineage>
        <taxon>Eukaryota</taxon>
        <taxon>Metamonada</taxon>
        <taxon>Preaxostyla</taxon>
        <taxon>Oxymonadida</taxon>
        <taxon>Streblomastigidae</taxon>
        <taxon>Streblomastix</taxon>
    </lineage>
</organism>
<proteinExistence type="predicted"/>
<name>A0A5J4VIE8_9EUKA</name>
<feature type="non-terminal residue" evidence="1">
    <location>
        <position position="119"/>
    </location>
</feature>
<accession>A0A5J4VIE8</accession>
<evidence type="ECO:0000313" key="1">
    <source>
        <dbReference type="EMBL" id="KAA6382371.1"/>
    </source>
</evidence>
<comment type="caution">
    <text evidence="1">The sequence shown here is derived from an EMBL/GenBank/DDBJ whole genome shotgun (WGS) entry which is preliminary data.</text>
</comment>
<reference evidence="1 2" key="1">
    <citation type="submission" date="2019-03" db="EMBL/GenBank/DDBJ databases">
        <title>Single cell metagenomics reveals metabolic interactions within the superorganism composed of flagellate Streblomastix strix and complex community of Bacteroidetes bacteria on its surface.</title>
        <authorList>
            <person name="Treitli S.C."/>
            <person name="Kolisko M."/>
            <person name="Husnik F."/>
            <person name="Keeling P."/>
            <person name="Hampl V."/>
        </authorList>
    </citation>
    <scope>NUCLEOTIDE SEQUENCE [LARGE SCALE GENOMIC DNA]</scope>
    <source>
        <strain evidence="1">ST1C</strain>
    </source>
</reference>
<dbReference type="AlphaFoldDB" id="A0A5J4VIE8"/>
<evidence type="ECO:0000313" key="2">
    <source>
        <dbReference type="Proteomes" id="UP000324800"/>
    </source>
</evidence>
<dbReference type="Proteomes" id="UP000324800">
    <property type="component" value="Unassembled WGS sequence"/>
</dbReference>
<sequence>MVQTCQVNWTITIRKDTLVIQINRVAAAVPTSDATANAIINFNADNDKAADQAAMTAIGQGYSLDERLTTRKHCSGKRHCWVFIDVKLSDIIHQVTTAAPPNNPITARYYRILYDIVLV</sequence>
<dbReference type="EMBL" id="SNRW01006821">
    <property type="protein sequence ID" value="KAA6382371.1"/>
    <property type="molecule type" value="Genomic_DNA"/>
</dbReference>
<protein>
    <submittedName>
        <fullName evidence="1">Uncharacterized protein</fullName>
    </submittedName>
</protein>